<dbReference type="RefSeq" id="WP_053403784.1">
    <property type="nucleotide sequence ID" value="NZ_JAUKEN010000003.1"/>
</dbReference>
<protein>
    <recommendedName>
        <fullName evidence="3">PPM-type phosphatase domain-containing protein</fullName>
    </recommendedName>
</protein>
<dbReference type="PATRIC" id="fig|284581.3.peg.3467"/>
<dbReference type="InterPro" id="IPR036457">
    <property type="entry name" value="PPM-type-like_dom_sf"/>
</dbReference>
<dbReference type="SUPFAM" id="SSF81606">
    <property type="entry name" value="PP2C-like"/>
    <property type="match status" value="1"/>
</dbReference>
<name>A0A0M0KEW4_9BACI</name>
<dbReference type="EMBL" id="LILC01000037">
    <property type="protein sequence ID" value="KOO37344.1"/>
    <property type="molecule type" value="Genomic_DNA"/>
</dbReference>
<organism evidence="1 2">
    <name type="scientific">Priestia koreensis</name>
    <dbReference type="NCBI Taxonomy" id="284581"/>
    <lineage>
        <taxon>Bacteria</taxon>
        <taxon>Bacillati</taxon>
        <taxon>Bacillota</taxon>
        <taxon>Bacilli</taxon>
        <taxon>Bacillales</taxon>
        <taxon>Bacillaceae</taxon>
        <taxon>Priestia</taxon>
    </lineage>
</organism>
<dbReference type="STRING" id="284581.AMD01_23035"/>
<dbReference type="Gene3D" id="3.60.40.10">
    <property type="entry name" value="PPM-type phosphatase domain"/>
    <property type="match status" value="1"/>
</dbReference>
<sequence length="262" mass="30167">MNYSSNPNEETPPSEINETLYKIKYGYARSYESQIENDKGQDFLAFRLHHHCISFVVCDGVSLSFCGDVAASFLGEQLLAWMDHAEFDLLQNEHAAKEELLQFLTMAIDEGTDEVKNYHLSAELPPLLKEVLEDKREQGSETMFVCGRIDFSGDQPHLFLGWSGDLRIRFWKNKKEVEVITPDLRQVHQRWSTKKGIPSDDLHVLSLDILKTSISELMIYTDGLAILDPCNTTPSLRKLYRYMQESFLSPESDDLSFFNIVW</sequence>
<comment type="caution">
    <text evidence="1">The sequence shown here is derived from an EMBL/GenBank/DDBJ whole genome shotgun (WGS) entry which is preliminary data.</text>
</comment>
<proteinExistence type="predicted"/>
<evidence type="ECO:0000313" key="1">
    <source>
        <dbReference type="EMBL" id="KOO37344.1"/>
    </source>
</evidence>
<reference evidence="2" key="1">
    <citation type="submission" date="2015-08" db="EMBL/GenBank/DDBJ databases">
        <title>Fjat-14210 dsm16467.</title>
        <authorList>
            <person name="Liu B."/>
            <person name="Wang J."/>
            <person name="Zhu Y."/>
            <person name="Liu G."/>
            <person name="Chen Q."/>
            <person name="Chen Z."/>
            <person name="Lan J."/>
            <person name="Che J."/>
            <person name="Ge C."/>
            <person name="Shi H."/>
            <person name="Pan Z."/>
            <person name="Liu X."/>
        </authorList>
    </citation>
    <scope>NUCLEOTIDE SEQUENCE [LARGE SCALE GENOMIC DNA]</scope>
    <source>
        <strain evidence="2">DSM 16467</strain>
    </source>
</reference>
<gene>
    <name evidence="1" type="ORF">AMD01_23035</name>
</gene>
<dbReference type="OrthoDB" id="153070at2"/>
<dbReference type="Proteomes" id="UP000037558">
    <property type="component" value="Unassembled WGS sequence"/>
</dbReference>
<accession>A0A0M0KEW4</accession>
<evidence type="ECO:0000313" key="2">
    <source>
        <dbReference type="Proteomes" id="UP000037558"/>
    </source>
</evidence>
<keyword evidence="2" id="KW-1185">Reference proteome</keyword>
<dbReference type="AlphaFoldDB" id="A0A0M0KEW4"/>
<evidence type="ECO:0008006" key="3">
    <source>
        <dbReference type="Google" id="ProtNLM"/>
    </source>
</evidence>